<keyword evidence="6" id="KW-0378">Hydrolase</keyword>
<dbReference type="Proteomes" id="UP001145087">
    <property type="component" value="Unassembled WGS sequence"/>
</dbReference>
<gene>
    <name evidence="6" type="ORF">OU798_22675</name>
</gene>
<dbReference type="PROSITE" id="PS51257">
    <property type="entry name" value="PROKAR_LIPOPROTEIN"/>
    <property type="match status" value="1"/>
</dbReference>
<dbReference type="InterPro" id="IPR012939">
    <property type="entry name" value="Glyco_hydro_92"/>
</dbReference>
<dbReference type="InterPro" id="IPR011658">
    <property type="entry name" value="PA14_dom"/>
</dbReference>
<dbReference type="NCBIfam" id="TIGR01180">
    <property type="entry name" value="aman2_put"/>
    <property type="match status" value="1"/>
</dbReference>
<evidence type="ECO:0000259" key="5">
    <source>
        <dbReference type="PROSITE" id="PS51820"/>
    </source>
</evidence>
<dbReference type="Gene3D" id="1.20.1050.60">
    <property type="entry name" value="alpha-1,2-mannosidase"/>
    <property type="match status" value="1"/>
</dbReference>
<dbReference type="GO" id="GO:0000224">
    <property type="term" value="F:peptide-N4-(N-acetyl-beta-glucosaminyl)asparagine amidase activity"/>
    <property type="evidence" value="ECO:0007669"/>
    <property type="project" value="TreeGrafter"/>
</dbReference>
<accession>A0A9X3F9U1</accession>
<comment type="subunit">
    <text evidence="2">Monomer.</text>
</comment>
<dbReference type="GO" id="GO:0006516">
    <property type="term" value="P:glycoprotein catabolic process"/>
    <property type="evidence" value="ECO:0007669"/>
    <property type="project" value="TreeGrafter"/>
</dbReference>
<dbReference type="EMBL" id="JAPOHD010000067">
    <property type="protein sequence ID" value="MCY1723171.1"/>
    <property type="molecule type" value="Genomic_DNA"/>
</dbReference>
<dbReference type="SUPFAM" id="SSF56988">
    <property type="entry name" value="Anthrax protective antigen"/>
    <property type="match status" value="1"/>
</dbReference>
<dbReference type="InterPro" id="IPR059177">
    <property type="entry name" value="GH29D-like_dom"/>
</dbReference>
<dbReference type="AlphaFoldDB" id="A0A9X3F9U1"/>
<sequence length="1002" mass="113781">MKYKLYLSLLILAFTACAVKDDPVDYTRYVDPLIGTHSSRWMLFPGPCLPFGMVKLSSDNTDEGAYKLGAGYEYNINSITGFGHVHSWMMGSFVTMPTTGEIKIAPGTAADPDSGYRSRINNEFTEASAGYYSAILEDYGIKAELTATTRGGFQRYTFPKTESGQVLIDLQGTEEEPPTILEAEITKVSDTEVEGYVQREAGEWNEYTLYFVARFNRPFISMGGWEGTKILEETDKIKVDEIDDLGAFLKFDLREDQTVLLKTAISYVSTDQARLNLETEMDQFDWSFEAAHQNAKDVWNNLLGKIKVEGGTKADKIKFYTNLYRTYCSRTIFSDVNGKYVDMCENVQQVADFPVYGCDAFWGSFWNLNPLWSLVTPKMYEDWVNSLLELYDRGGWLPDAPGGLEYSSIMVAAHQVPFIVTAWQKGIRGFDAEKAYKAIKEIQMNNGRPHECGGYAGNRNLDTYLKNGYVPANEGPVSNTLEYAYDDWCVAQMAKALGKTEDYEYFMQRSQYYRNVFDKSTGYVRPKYSGGPWLEDFAETKGAGESGHSFGFGSKDYVEANAWQFSWFAPHDLKGLIELMGLDEFNNRLEYGFENSRPYFTADFVNIGNQPNMEAPWLFNYSGKPWLTQYWVREVLDNYFGIDPVNGYHGDEDQGQMGAFYVLSAMGLFQMDGGAAVDPVYELSGPLFEKITIQLDQDYYSGKQFIIEAKNTSSKNRYIQSVKLNGKPLDKFWFKHSELVKGGKLVFEMGSEPNKKWAVNSPHPQVMDIDPIVATPYVFDTEKVFSDETKVQLTCDTEGAKVYYTLDGSEPDKSSRLYYKAFTLTNSATLKMKAFWGERESLPAVVEFKKRGQIKEVYMKDVKPGLTYKYTHGIYRVVNDFLSVPPFKKGIVPAFSIEPREKEQFFSFDYEGYIKIPKDGEYTFYLACNDGGRLYIDDYLLLNNDGLHPIVEIGKPVSLKAALHPISVKYFQEGGRNGLIVSWEGPGIRKQEVPPSVLFHEK</sequence>
<dbReference type="GO" id="GO:0030246">
    <property type="term" value="F:carbohydrate binding"/>
    <property type="evidence" value="ECO:0007669"/>
    <property type="project" value="InterPro"/>
</dbReference>
<dbReference type="RefSeq" id="WP_343335497.1">
    <property type="nucleotide sequence ID" value="NZ_JAPOHD010000067.1"/>
</dbReference>
<dbReference type="Pfam" id="PF07971">
    <property type="entry name" value="Glyco_hydro_92"/>
    <property type="match status" value="1"/>
</dbReference>
<reference evidence="6" key="1">
    <citation type="submission" date="2022-11" db="EMBL/GenBank/DDBJ databases">
        <title>Marilongibacter aestuarii gen. nov., sp. nov., isolated from tidal flat sediment.</title>
        <authorList>
            <person name="Jiayan W."/>
        </authorList>
    </citation>
    <scope>NUCLEOTIDE SEQUENCE</scope>
    <source>
        <strain evidence="6">Z1-6</strain>
    </source>
</reference>
<dbReference type="PROSITE" id="PS51820">
    <property type="entry name" value="PA14"/>
    <property type="match status" value="1"/>
</dbReference>
<dbReference type="InterPro" id="IPR014718">
    <property type="entry name" value="GH-type_carb-bd"/>
</dbReference>
<dbReference type="SMART" id="SM00758">
    <property type="entry name" value="PA14"/>
    <property type="match status" value="1"/>
</dbReference>
<keyword evidence="4" id="KW-0732">Signal</keyword>
<dbReference type="PANTHER" id="PTHR12143">
    <property type="entry name" value="PEPTIDE N-GLYCANASE PNGASE -RELATED"/>
    <property type="match status" value="1"/>
</dbReference>
<dbReference type="SUPFAM" id="SSF48208">
    <property type="entry name" value="Six-hairpin glycosidases"/>
    <property type="match status" value="1"/>
</dbReference>
<evidence type="ECO:0000313" key="6">
    <source>
        <dbReference type="EMBL" id="MCY1723171.1"/>
    </source>
</evidence>
<evidence type="ECO:0000256" key="1">
    <source>
        <dbReference type="ARBA" id="ARBA00001913"/>
    </source>
</evidence>
<dbReference type="GO" id="GO:0005975">
    <property type="term" value="P:carbohydrate metabolic process"/>
    <property type="evidence" value="ECO:0007669"/>
    <property type="project" value="InterPro"/>
</dbReference>
<dbReference type="FunFam" id="3.30.2080.10:FF:000001">
    <property type="entry name" value="Alpha-1,2-mannosidase subfamily"/>
    <property type="match status" value="1"/>
</dbReference>
<dbReference type="GO" id="GO:0005829">
    <property type="term" value="C:cytosol"/>
    <property type="evidence" value="ECO:0007669"/>
    <property type="project" value="TreeGrafter"/>
</dbReference>
<evidence type="ECO:0000256" key="3">
    <source>
        <dbReference type="ARBA" id="ARBA00022837"/>
    </source>
</evidence>
<keyword evidence="7" id="KW-1185">Reference proteome</keyword>
<protein>
    <submittedName>
        <fullName evidence="6">GH92 family glycosyl hydrolase</fullName>
        <ecNumber evidence="6">3.2.1.-</ecNumber>
    </submittedName>
</protein>
<name>A0A9X3F9U1_9BACT</name>
<evidence type="ECO:0000256" key="2">
    <source>
        <dbReference type="ARBA" id="ARBA00011245"/>
    </source>
</evidence>
<proteinExistence type="predicted"/>
<dbReference type="Gene3D" id="1.20.1610.10">
    <property type="entry name" value="alpha-1,2-mannosidases domains"/>
    <property type="match status" value="1"/>
</dbReference>
<feature type="signal peptide" evidence="4">
    <location>
        <begin position="1"/>
        <end position="20"/>
    </location>
</feature>
<dbReference type="PANTHER" id="PTHR12143:SF39">
    <property type="entry name" value="SECRETED PROTEIN"/>
    <property type="match status" value="1"/>
</dbReference>
<dbReference type="InterPro" id="IPR041371">
    <property type="entry name" value="GH92_N"/>
</dbReference>
<dbReference type="InterPro" id="IPR008928">
    <property type="entry name" value="6-hairpin_glycosidase_sf"/>
</dbReference>
<dbReference type="Pfam" id="PF07691">
    <property type="entry name" value="PA14"/>
    <property type="match status" value="1"/>
</dbReference>
<dbReference type="GO" id="GO:0016798">
    <property type="term" value="F:hydrolase activity, acting on glycosyl bonds"/>
    <property type="evidence" value="ECO:0007669"/>
    <property type="project" value="UniProtKB-KW"/>
</dbReference>
<keyword evidence="3" id="KW-0106">Calcium</keyword>
<evidence type="ECO:0000313" key="7">
    <source>
        <dbReference type="Proteomes" id="UP001145087"/>
    </source>
</evidence>
<dbReference type="InterPro" id="IPR037524">
    <property type="entry name" value="PA14/GLEYA"/>
</dbReference>
<feature type="domain" description="PA14" evidence="5">
    <location>
        <begin position="861"/>
        <end position="997"/>
    </location>
</feature>
<comment type="caution">
    <text evidence="6">The sequence shown here is derived from an EMBL/GenBank/DDBJ whole genome shotgun (WGS) entry which is preliminary data.</text>
</comment>
<organism evidence="6 7">
    <name type="scientific">Draconibacterium aestuarii</name>
    <dbReference type="NCBI Taxonomy" id="2998507"/>
    <lineage>
        <taxon>Bacteria</taxon>
        <taxon>Pseudomonadati</taxon>
        <taxon>Bacteroidota</taxon>
        <taxon>Bacteroidia</taxon>
        <taxon>Marinilabiliales</taxon>
        <taxon>Prolixibacteraceae</taxon>
        <taxon>Draconibacterium</taxon>
    </lineage>
</organism>
<evidence type="ECO:0000256" key="4">
    <source>
        <dbReference type="SAM" id="SignalP"/>
    </source>
</evidence>
<feature type="chain" id="PRO_5040718547" evidence="4">
    <location>
        <begin position="21"/>
        <end position="1002"/>
    </location>
</feature>
<dbReference type="Pfam" id="PF17678">
    <property type="entry name" value="Glyco_hydro_92N"/>
    <property type="match status" value="1"/>
</dbReference>
<dbReference type="InterPro" id="IPR005887">
    <property type="entry name" value="GH92_a_mannosidase_put"/>
</dbReference>
<dbReference type="Gene3D" id="3.30.2080.10">
    <property type="entry name" value="GH92 mannosidase domain"/>
    <property type="match status" value="1"/>
</dbReference>
<dbReference type="Pfam" id="PF13290">
    <property type="entry name" value="CHB_HEX_C_1"/>
    <property type="match status" value="1"/>
</dbReference>
<keyword evidence="6" id="KW-0326">Glycosidase</keyword>
<dbReference type="Gene3D" id="3.90.182.10">
    <property type="entry name" value="Toxin - Anthrax Protective Antigen,domain 1"/>
    <property type="match status" value="1"/>
</dbReference>
<comment type="cofactor">
    <cofactor evidence="1">
        <name>Ca(2+)</name>
        <dbReference type="ChEBI" id="CHEBI:29108"/>
    </cofactor>
</comment>
<dbReference type="Gene3D" id="2.70.98.10">
    <property type="match status" value="1"/>
</dbReference>
<dbReference type="InterPro" id="IPR050883">
    <property type="entry name" value="PNGase"/>
</dbReference>
<dbReference type="EC" id="3.2.1.-" evidence="6"/>